<evidence type="ECO:0000256" key="1">
    <source>
        <dbReference type="SAM" id="SignalP"/>
    </source>
</evidence>
<dbReference type="AlphaFoldDB" id="A0A7S1F505"/>
<gene>
    <name evidence="2" type="ORF">NSCI0253_LOCUS17987</name>
</gene>
<feature type="signal peptide" evidence="1">
    <location>
        <begin position="1"/>
        <end position="16"/>
    </location>
</feature>
<evidence type="ECO:0008006" key="3">
    <source>
        <dbReference type="Google" id="ProtNLM"/>
    </source>
</evidence>
<dbReference type="EMBL" id="HBFQ01025395">
    <property type="protein sequence ID" value="CAD8843637.1"/>
    <property type="molecule type" value="Transcribed_RNA"/>
</dbReference>
<evidence type="ECO:0000313" key="2">
    <source>
        <dbReference type="EMBL" id="CAD8843637.1"/>
    </source>
</evidence>
<keyword evidence="1" id="KW-0732">Signal</keyword>
<protein>
    <recommendedName>
        <fullName evidence="3">Pherophorin domain-containing protein</fullName>
    </recommendedName>
</protein>
<reference evidence="2" key="1">
    <citation type="submission" date="2021-01" db="EMBL/GenBank/DDBJ databases">
        <authorList>
            <person name="Corre E."/>
            <person name="Pelletier E."/>
            <person name="Niang G."/>
            <person name="Scheremetjew M."/>
            <person name="Finn R."/>
            <person name="Kale V."/>
            <person name="Holt S."/>
            <person name="Cochrane G."/>
            <person name="Meng A."/>
            <person name="Brown T."/>
            <person name="Cohen L."/>
        </authorList>
    </citation>
    <scope>NUCLEOTIDE SEQUENCE</scope>
</reference>
<feature type="chain" id="PRO_5030851030" description="Pherophorin domain-containing protein" evidence="1">
    <location>
        <begin position="17"/>
        <end position="165"/>
    </location>
</feature>
<name>A0A7S1F505_NOCSC</name>
<sequence length="165" mass="17100">MTKFAASAFLIVAATATDTPCCKTCTAPLAKYFSTDAPHGFCGEACIDPSKYSTFKVFESNLTQAAQGDDAPCSHQVTPTGVPYTDYSSTDTHGDPLHLLSVTLDFYAPTGIVDHSCCDTPVLGNLTCFGIPGLPTGPLFVMGTGPYCCPSGATVDVPCPSVSVV</sequence>
<accession>A0A7S1F505</accession>
<proteinExistence type="predicted"/>
<organism evidence="2">
    <name type="scientific">Noctiluca scintillans</name>
    <name type="common">Sea sparkle</name>
    <name type="synonym">Red tide dinoflagellate</name>
    <dbReference type="NCBI Taxonomy" id="2966"/>
    <lineage>
        <taxon>Eukaryota</taxon>
        <taxon>Sar</taxon>
        <taxon>Alveolata</taxon>
        <taxon>Dinophyceae</taxon>
        <taxon>Noctilucales</taxon>
        <taxon>Noctilucaceae</taxon>
        <taxon>Noctiluca</taxon>
    </lineage>
</organism>